<accession>A0A0P1NT92</accession>
<gene>
    <name evidence="2" type="ORF">JGI23_01205</name>
</gene>
<evidence type="ECO:0000313" key="3">
    <source>
        <dbReference type="Proteomes" id="UP000199197"/>
    </source>
</evidence>
<evidence type="ECO:0000313" key="2">
    <source>
        <dbReference type="EMBL" id="CUT02199.1"/>
    </source>
</evidence>
<sequence>METVTGLLYKEEQYLPKWIYFLIFAWIPIIFALPLFNPEFEKREALWLMLGGVIIFELFLIGFIGKMTVLVKWNELLVFIGFFRLVKFRIRKSEIKSVKLIDENLWRKFGGWGVRGTFGTVAIVYASKGGVEIEMQELKQSQSLFKKLTKVEKFIISSQNPARLMDAILSMT</sequence>
<dbReference type="EMBL" id="CZVW01000011">
    <property type="protein sequence ID" value="CUT02199.1"/>
    <property type="molecule type" value="Genomic_DNA"/>
</dbReference>
<organism evidence="2 3">
    <name type="scientific">Candidatus Chryseopegocella kryptomonas</name>
    <dbReference type="NCBI Taxonomy" id="1633643"/>
    <lineage>
        <taxon>Bacteria</taxon>
        <taxon>Pseudomonadati</taxon>
        <taxon>Candidatus Kryptoniota</taxon>
        <taxon>Candidatus Chryseopegocella</taxon>
    </lineage>
</organism>
<feature type="transmembrane region" description="Helical" evidence="1">
    <location>
        <begin position="45"/>
        <end position="64"/>
    </location>
</feature>
<dbReference type="AlphaFoldDB" id="A0A0P1NT92"/>
<keyword evidence="1" id="KW-0472">Membrane</keyword>
<feature type="transmembrane region" description="Helical" evidence="1">
    <location>
        <begin position="18"/>
        <end position="36"/>
    </location>
</feature>
<keyword evidence="1" id="KW-1133">Transmembrane helix</keyword>
<name>A0A0P1NT92_9BACT</name>
<dbReference type="OrthoDB" id="9813746at2"/>
<protein>
    <submittedName>
        <fullName evidence="2">Uncharacterized protein</fullName>
    </submittedName>
</protein>
<dbReference type="Proteomes" id="UP000199197">
    <property type="component" value="Unassembled WGS sequence"/>
</dbReference>
<evidence type="ECO:0000256" key="1">
    <source>
        <dbReference type="SAM" id="Phobius"/>
    </source>
</evidence>
<proteinExistence type="predicted"/>
<reference evidence="3" key="1">
    <citation type="submission" date="2015-11" db="EMBL/GenBank/DDBJ databases">
        <authorList>
            <person name="Varghese N."/>
        </authorList>
    </citation>
    <scope>NUCLEOTIDE SEQUENCE [LARGE SCALE GENOMIC DNA]</scope>
    <source>
        <strain evidence="3">JGI-23</strain>
    </source>
</reference>
<dbReference type="RefSeq" id="WP_092349945.1">
    <property type="nucleotide sequence ID" value="NZ_CZVW01000011.1"/>
</dbReference>
<keyword evidence="1" id="KW-0812">Transmembrane</keyword>
<keyword evidence="3" id="KW-1185">Reference proteome</keyword>